<keyword evidence="4" id="KW-0812">Transmembrane</keyword>
<feature type="domain" description="YknX-like beta-barrel" evidence="6">
    <location>
        <begin position="257"/>
        <end position="332"/>
    </location>
</feature>
<keyword evidence="4" id="KW-1133">Transmembrane helix</keyword>
<evidence type="ECO:0000256" key="1">
    <source>
        <dbReference type="ARBA" id="ARBA00004196"/>
    </source>
</evidence>
<evidence type="ECO:0000256" key="4">
    <source>
        <dbReference type="SAM" id="Phobius"/>
    </source>
</evidence>
<dbReference type="Gene3D" id="2.40.50.100">
    <property type="match status" value="1"/>
</dbReference>
<dbReference type="Gene3D" id="2.40.30.170">
    <property type="match status" value="1"/>
</dbReference>
<dbReference type="PANTHER" id="PTHR32347:SF14">
    <property type="entry name" value="EFFLUX SYSTEM COMPONENT YKNX-RELATED"/>
    <property type="match status" value="1"/>
</dbReference>
<evidence type="ECO:0000313" key="8">
    <source>
        <dbReference type="Proteomes" id="UP001079657"/>
    </source>
</evidence>
<evidence type="ECO:0000256" key="2">
    <source>
        <dbReference type="ARBA" id="ARBA00023054"/>
    </source>
</evidence>
<accession>A0ABT4CRG0</accession>
<dbReference type="Pfam" id="PF25990">
    <property type="entry name" value="Beta-barrel_YknX"/>
    <property type="match status" value="1"/>
</dbReference>
<dbReference type="InterPro" id="IPR050465">
    <property type="entry name" value="UPF0194_transport"/>
</dbReference>
<feature type="transmembrane region" description="Helical" evidence="4">
    <location>
        <begin position="7"/>
        <end position="26"/>
    </location>
</feature>
<keyword evidence="8" id="KW-1185">Reference proteome</keyword>
<evidence type="ECO:0000313" key="7">
    <source>
        <dbReference type="EMBL" id="MCY6371663.1"/>
    </source>
</evidence>
<comment type="caution">
    <text evidence="7">The sequence shown here is derived from an EMBL/GenBank/DDBJ whole genome shotgun (WGS) entry which is preliminary data.</text>
</comment>
<keyword evidence="4" id="KW-0472">Membrane</keyword>
<comment type="subcellular location">
    <subcellularLocation>
        <location evidence="1">Cell envelope</location>
    </subcellularLocation>
</comment>
<dbReference type="InterPro" id="IPR058637">
    <property type="entry name" value="YknX-like_C"/>
</dbReference>
<evidence type="ECO:0000259" key="6">
    <source>
        <dbReference type="Pfam" id="PF25990"/>
    </source>
</evidence>
<name>A0ABT4CRG0_9CLOT</name>
<dbReference type="Gene3D" id="2.40.420.20">
    <property type="match status" value="1"/>
</dbReference>
<dbReference type="Proteomes" id="UP001079657">
    <property type="component" value="Unassembled WGS sequence"/>
</dbReference>
<evidence type="ECO:0000259" key="5">
    <source>
        <dbReference type="Pfam" id="PF25989"/>
    </source>
</evidence>
<gene>
    <name evidence="7" type="ORF">OXH55_13540</name>
</gene>
<feature type="domain" description="YknX-like C-terminal permuted SH3-like" evidence="5">
    <location>
        <begin position="340"/>
        <end position="407"/>
    </location>
</feature>
<dbReference type="EMBL" id="JAPQES010000005">
    <property type="protein sequence ID" value="MCY6371663.1"/>
    <property type="molecule type" value="Genomic_DNA"/>
</dbReference>
<organism evidence="7 8">
    <name type="scientific">Clostridium ganghwense</name>
    <dbReference type="NCBI Taxonomy" id="312089"/>
    <lineage>
        <taxon>Bacteria</taxon>
        <taxon>Bacillati</taxon>
        <taxon>Bacillota</taxon>
        <taxon>Clostridia</taxon>
        <taxon>Eubacteriales</taxon>
        <taxon>Clostridiaceae</taxon>
        <taxon>Clostridium</taxon>
    </lineage>
</organism>
<keyword evidence="2 3" id="KW-0175">Coiled coil</keyword>
<dbReference type="Pfam" id="PF25989">
    <property type="entry name" value="YknX_C"/>
    <property type="match status" value="1"/>
</dbReference>
<dbReference type="InterPro" id="IPR058636">
    <property type="entry name" value="Beta-barrel_YknX"/>
</dbReference>
<evidence type="ECO:0000256" key="3">
    <source>
        <dbReference type="SAM" id="Coils"/>
    </source>
</evidence>
<dbReference type="PANTHER" id="PTHR32347">
    <property type="entry name" value="EFFLUX SYSTEM COMPONENT YKNX-RELATED"/>
    <property type="match status" value="1"/>
</dbReference>
<proteinExistence type="predicted"/>
<protein>
    <submittedName>
        <fullName evidence="7">HlyD family efflux transporter periplasmic adaptor subunit</fullName>
    </submittedName>
</protein>
<dbReference type="RefSeq" id="WP_268050538.1">
    <property type="nucleotide sequence ID" value="NZ_JAPQES010000005.1"/>
</dbReference>
<reference evidence="7" key="1">
    <citation type="submission" date="2022-12" db="EMBL/GenBank/DDBJ databases">
        <authorList>
            <person name="Wang J."/>
        </authorList>
    </citation>
    <scope>NUCLEOTIDE SEQUENCE</scope>
    <source>
        <strain evidence="7">HY-42-06</strain>
    </source>
</reference>
<feature type="coiled-coil region" evidence="3">
    <location>
        <begin position="91"/>
        <end position="153"/>
    </location>
</feature>
<sequence>MKIKKKGIVSIVVAVIIAGTIGILNISKSKYLSVQATRISQGNLKAYLSTTGVIKSQDMKKYYGPQAKVSKVNIKVGDKVKKGDILITYAVENLNTLVKQAELQYNNSILQKRDLENQNAEINNKLKDKNNQIEDIEKKIEDINNQIETLKNSILPSASIQVQGFEWQKSTLEQQKTILVQQKNAVQPISNEKLKQADNAVNLAKLNLKVAKENLSKSIDKIVATNDGVVTTLNAVEGSVENMTQPVAVVQNTENLKVVLSVGKYDANNVKLNQTAIIKSSKKQYKGKVTYIAPAAEKSKDPTSGDTTLTVEVSIIDKNPDLKIDFDVDTEILLAEAQNVIKVPTECIKTDKRGKNFIYVIKDNKVIGKEIQLGIESDNEAEIIKGAAVGEQVILNPTDKIKNETLVNVSSDINSIKTKRLFFFK</sequence>